<sequence>MKQKKNKHRQKNKDMQCVNIKDMILTGNFFLTDLLHVIVGVGFPIAWHVKVNGDPGGKIWGDFSGRMLTIGGAENVPASDDRTFWILILQSAGSSLAV</sequence>
<evidence type="ECO:0000313" key="1">
    <source>
        <dbReference type="Proteomes" id="UP000887565"/>
    </source>
</evidence>
<keyword evidence="1" id="KW-1185">Reference proteome</keyword>
<reference evidence="2" key="1">
    <citation type="submission" date="2022-11" db="UniProtKB">
        <authorList>
            <consortium name="WormBaseParasite"/>
        </authorList>
    </citation>
    <scope>IDENTIFICATION</scope>
</reference>
<evidence type="ECO:0000313" key="2">
    <source>
        <dbReference type="WBParaSite" id="nRc.2.0.1.t01234-RA"/>
    </source>
</evidence>
<dbReference type="WBParaSite" id="nRc.2.0.1.t01234-RA">
    <property type="protein sequence ID" value="nRc.2.0.1.t01234-RA"/>
    <property type="gene ID" value="nRc.2.0.1.g01234"/>
</dbReference>
<name>A0A915HIH5_ROMCU</name>
<dbReference type="AlphaFoldDB" id="A0A915HIH5"/>
<protein>
    <submittedName>
        <fullName evidence="2">Uncharacterized protein</fullName>
    </submittedName>
</protein>
<accession>A0A915HIH5</accession>
<proteinExistence type="predicted"/>
<organism evidence="1 2">
    <name type="scientific">Romanomermis culicivorax</name>
    <name type="common">Nematode worm</name>
    <dbReference type="NCBI Taxonomy" id="13658"/>
    <lineage>
        <taxon>Eukaryota</taxon>
        <taxon>Metazoa</taxon>
        <taxon>Ecdysozoa</taxon>
        <taxon>Nematoda</taxon>
        <taxon>Enoplea</taxon>
        <taxon>Dorylaimia</taxon>
        <taxon>Mermithida</taxon>
        <taxon>Mermithoidea</taxon>
        <taxon>Mermithidae</taxon>
        <taxon>Romanomermis</taxon>
    </lineage>
</organism>
<dbReference type="Proteomes" id="UP000887565">
    <property type="component" value="Unplaced"/>
</dbReference>